<keyword evidence="2" id="KW-0285">Flavoprotein</keyword>
<dbReference type="Pfam" id="PF22780">
    <property type="entry name" value="HI0933_like_1st"/>
    <property type="match status" value="1"/>
</dbReference>
<gene>
    <name evidence="6" type="ORF">P8V03_12385</name>
</gene>
<comment type="caution">
    <text evidence="6">The sequence shown here is derived from an EMBL/GenBank/DDBJ whole genome shotgun (WGS) entry which is preliminary data.</text>
</comment>
<dbReference type="SUPFAM" id="SSF160996">
    <property type="entry name" value="HI0933 insert domain-like"/>
    <property type="match status" value="1"/>
</dbReference>
<organism evidence="6 7">
    <name type="scientific">Clostridium tanneri</name>
    <dbReference type="NCBI Taxonomy" id="3037988"/>
    <lineage>
        <taxon>Bacteria</taxon>
        <taxon>Bacillati</taxon>
        <taxon>Bacillota</taxon>
        <taxon>Clostridia</taxon>
        <taxon>Eubacteriales</taxon>
        <taxon>Clostridiaceae</taxon>
        <taxon>Clostridium</taxon>
    </lineage>
</organism>
<dbReference type="Pfam" id="PF03486">
    <property type="entry name" value="HI0933_like"/>
    <property type="match status" value="1"/>
</dbReference>
<dbReference type="InterPro" id="IPR057661">
    <property type="entry name" value="RsdA/BaiN/AoA(So)_Rossmann"/>
</dbReference>
<dbReference type="Proteomes" id="UP001281656">
    <property type="component" value="Unassembled WGS sequence"/>
</dbReference>
<keyword evidence="3" id="KW-0274">FAD</keyword>
<dbReference type="InterPro" id="IPR004792">
    <property type="entry name" value="BaiN-like"/>
</dbReference>
<dbReference type="InterPro" id="IPR036188">
    <property type="entry name" value="FAD/NAD-bd_sf"/>
</dbReference>
<protein>
    <submittedName>
        <fullName evidence="6">NAD(P)/FAD-dependent oxidoreductase</fullName>
        <ecNumber evidence="6">1.14.13.-</ecNumber>
    </submittedName>
</protein>
<name>A0ABU4JV07_9CLOT</name>
<dbReference type="Gene3D" id="1.10.8.260">
    <property type="entry name" value="HI0933 insert domain-like"/>
    <property type="match status" value="1"/>
</dbReference>
<dbReference type="SUPFAM" id="SSF51905">
    <property type="entry name" value="FAD/NAD(P)-binding domain"/>
    <property type="match status" value="1"/>
</dbReference>
<evidence type="ECO:0000256" key="1">
    <source>
        <dbReference type="ARBA" id="ARBA00001974"/>
    </source>
</evidence>
<evidence type="ECO:0000259" key="5">
    <source>
        <dbReference type="Pfam" id="PF22780"/>
    </source>
</evidence>
<dbReference type="Gene3D" id="2.40.30.10">
    <property type="entry name" value="Translation factors"/>
    <property type="match status" value="1"/>
</dbReference>
<evidence type="ECO:0000259" key="4">
    <source>
        <dbReference type="Pfam" id="PF03486"/>
    </source>
</evidence>
<dbReference type="InterPro" id="IPR055178">
    <property type="entry name" value="RsdA/BaiN/AoA(So)-like_dom"/>
</dbReference>
<sequence length="409" mass="45164">MATVVVIGGGPAGMMAAITAADKHKTILIEKNDKLGKKMFITGKGRCNVTNKKDINDFFDYIPGNPHFLYSSLYTFTNEDAINFFERLGVKLKVERGDRVFPQSDKSSDIISALQKELVRKGVTVKLGYKVKKLIDEDGVIKEVQLEDNSTIKGDYFILCTGGMSYPQTGSSGEGHKFAEILGHNITNITPALVPIEVKESWIKELQGLSLKNVQLRIIDSKNKTLYEDFGEMLFTHFGISGPIVLSGSRVVSKKENLKAVINLKPALSSEELDKRLQKDFAKYINKDFKNSLVDLLPQKLIDVVVKLSEIDAEKKVNSITKEERKNLVNLIQNFTLQIKGLRPIAEAIVTAGGVNIKEIDPSTMASKIIRNLYFAGELIDVDAFTGGFNIQIALSTGFLAGLKVGESE</sequence>
<dbReference type="GO" id="GO:0016491">
    <property type="term" value="F:oxidoreductase activity"/>
    <property type="evidence" value="ECO:0007669"/>
    <property type="project" value="UniProtKB-KW"/>
</dbReference>
<dbReference type="EMBL" id="JARUJP010000014">
    <property type="protein sequence ID" value="MDW8801946.1"/>
    <property type="molecule type" value="Genomic_DNA"/>
</dbReference>
<dbReference type="PANTHER" id="PTHR42887:SF2">
    <property type="entry name" value="OS12G0638800 PROTEIN"/>
    <property type="match status" value="1"/>
</dbReference>
<feature type="domain" description="RsdA/BaiN/AoA(So)-like Rossmann fold-like" evidence="4">
    <location>
        <begin position="3"/>
        <end position="402"/>
    </location>
</feature>
<keyword evidence="6" id="KW-0560">Oxidoreductase</keyword>
<dbReference type="PANTHER" id="PTHR42887">
    <property type="entry name" value="OS12G0638800 PROTEIN"/>
    <property type="match status" value="1"/>
</dbReference>
<dbReference type="NCBIfam" id="TIGR00275">
    <property type="entry name" value="aminoacetone oxidase family FAD-binding enzyme"/>
    <property type="match status" value="1"/>
</dbReference>
<dbReference type="InterPro" id="IPR023166">
    <property type="entry name" value="BaiN-like_dom_sf"/>
</dbReference>
<evidence type="ECO:0000256" key="3">
    <source>
        <dbReference type="ARBA" id="ARBA00022827"/>
    </source>
</evidence>
<evidence type="ECO:0000313" key="7">
    <source>
        <dbReference type="Proteomes" id="UP001281656"/>
    </source>
</evidence>
<comment type="cofactor">
    <cofactor evidence="1">
        <name>FAD</name>
        <dbReference type="ChEBI" id="CHEBI:57692"/>
    </cofactor>
</comment>
<evidence type="ECO:0000256" key="2">
    <source>
        <dbReference type="ARBA" id="ARBA00022630"/>
    </source>
</evidence>
<keyword evidence="7" id="KW-1185">Reference proteome</keyword>
<evidence type="ECO:0000313" key="6">
    <source>
        <dbReference type="EMBL" id="MDW8801946.1"/>
    </source>
</evidence>
<dbReference type="EC" id="1.14.13.-" evidence="6"/>
<dbReference type="RefSeq" id="WP_318798337.1">
    <property type="nucleotide sequence ID" value="NZ_JARUJP010000014.1"/>
</dbReference>
<accession>A0ABU4JV07</accession>
<dbReference type="Gene3D" id="3.50.50.60">
    <property type="entry name" value="FAD/NAD(P)-binding domain"/>
    <property type="match status" value="1"/>
</dbReference>
<dbReference type="PRINTS" id="PR00411">
    <property type="entry name" value="PNDRDTASEI"/>
</dbReference>
<feature type="domain" description="RsdA/BaiN/AoA(So)-like insert" evidence="5">
    <location>
        <begin position="191"/>
        <end position="350"/>
    </location>
</feature>
<reference evidence="6 7" key="1">
    <citation type="submission" date="2023-04" db="EMBL/GenBank/DDBJ databases">
        <title>Clostridium tannerae sp. nov., isolated from the fecal material of an alpaca.</title>
        <authorList>
            <person name="Miller S."/>
            <person name="Hendry M."/>
            <person name="King J."/>
            <person name="Sankaranarayanan K."/>
            <person name="Lawson P.A."/>
        </authorList>
    </citation>
    <scope>NUCLEOTIDE SEQUENCE [LARGE SCALE GENOMIC DNA]</scope>
    <source>
        <strain evidence="6 7">A1-XYC3</strain>
    </source>
</reference>
<proteinExistence type="predicted"/>